<feature type="transmembrane region" description="Helical" evidence="10">
    <location>
        <begin position="172"/>
        <end position="188"/>
    </location>
</feature>
<keyword evidence="9 10" id="KW-0472">Membrane</keyword>
<evidence type="ECO:0000313" key="13">
    <source>
        <dbReference type="Proteomes" id="UP000199236"/>
    </source>
</evidence>
<gene>
    <name evidence="12" type="ORF">SAMN04488056_10152</name>
</gene>
<dbReference type="CDD" id="cd06581">
    <property type="entry name" value="TM_PBP1_LivM_like"/>
    <property type="match status" value="1"/>
</dbReference>
<feature type="transmembrane region" description="Helical" evidence="10">
    <location>
        <begin position="105"/>
        <end position="126"/>
    </location>
</feature>
<dbReference type="Pfam" id="PF00005">
    <property type="entry name" value="ABC_tran"/>
    <property type="match status" value="1"/>
</dbReference>
<comment type="similarity">
    <text evidence="2">Belongs to the ABC transporter superfamily.</text>
</comment>
<dbReference type="GO" id="GO:0015808">
    <property type="term" value="P:L-alanine transport"/>
    <property type="evidence" value="ECO:0007669"/>
    <property type="project" value="TreeGrafter"/>
</dbReference>
<dbReference type="PROSITE" id="PS00211">
    <property type="entry name" value="ABC_TRANSPORTER_1"/>
    <property type="match status" value="1"/>
</dbReference>
<dbReference type="OrthoDB" id="9805029at2"/>
<dbReference type="GO" id="GO:0015188">
    <property type="term" value="F:L-isoleucine transmembrane transporter activity"/>
    <property type="evidence" value="ECO:0007669"/>
    <property type="project" value="TreeGrafter"/>
</dbReference>
<dbReference type="InterPro" id="IPR003439">
    <property type="entry name" value="ABC_transporter-like_ATP-bd"/>
</dbReference>
<keyword evidence="6" id="KW-0547">Nucleotide-binding</keyword>
<evidence type="ECO:0000313" key="12">
    <source>
        <dbReference type="EMBL" id="SFN48283.1"/>
    </source>
</evidence>
<dbReference type="GO" id="GO:0042941">
    <property type="term" value="P:D-alanine transmembrane transport"/>
    <property type="evidence" value="ECO:0007669"/>
    <property type="project" value="TreeGrafter"/>
</dbReference>
<feature type="transmembrane region" description="Helical" evidence="10">
    <location>
        <begin position="302"/>
        <end position="319"/>
    </location>
</feature>
<dbReference type="InterPro" id="IPR032823">
    <property type="entry name" value="BCA_ABC_TP_C"/>
</dbReference>
<evidence type="ECO:0000259" key="11">
    <source>
        <dbReference type="PROSITE" id="PS50893"/>
    </source>
</evidence>
<feature type="transmembrane region" description="Helical" evidence="10">
    <location>
        <begin position="219"/>
        <end position="244"/>
    </location>
</feature>
<evidence type="ECO:0000256" key="7">
    <source>
        <dbReference type="ARBA" id="ARBA00022840"/>
    </source>
</evidence>
<accession>A0A1I4ZE23</accession>
<feature type="transmembrane region" description="Helical" evidence="10">
    <location>
        <begin position="66"/>
        <end position="85"/>
    </location>
</feature>
<dbReference type="PANTHER" id="PTHR45772">
    <property type="entry name" value="CONSERVED COMPONENT OF ABC TRANSPORTER FOR NATURAL AMINO ACIDS-RELATED"/>
    <property type="match status" value="1"/>
</dbReference>
<keyword evidence="7" id="KW-0067">ATP-binding</keyword>
<dbReference type="GO" id="GO:0005304">
    <property type="term" value="F:L-valine transmembrane transporter activity"/>
    <property type="evidence" value="ECO:0007669"/>
    <property type="project" value="TreeGrafter"/>
</dbReference>
<evidence type="ECO:0000256" key="5">
    <source>
        <dbReference type="ARBA" id="ARBA00022692"/>
    </source>
</evidence>
<dbReference type="GO" id="GO:0015192">
    <property type="term" value="F:L-phenylalanine transmembrane transporter activity"/>
    <property type="evidence" value="ECO:0007669"/>
    <property type="project" value="TreeGrafter"/>
</dbReference>
<dbReference type="InterPro" id="IPR027417">
    <property type="entry name" value="P-loop_NTPase"/>
</dbReference>
<dbReference type="PROSITE" id="PS50893">
    <property type="entry name" value="ABC_TRANSPORTER_2"/>
    <property type="match status" value="1"/>
</dbReference>
<evidence type="ECO:0000256" key="8">
    <source>
        <dbReference type="ARBA" id="ARBA00022989"/>
    </source>
</evidence>
<sequence>MLVTSGRQLFYSVFAILALALIASAIAWYMGPASQRILVVFFVSLIAVVAQGVYCGNSGIMSFGHLSFMAIGAYASSLLTVPAMMKAATLPKLPHWLASTETSLLPAILAALVVVALVAIITGVVVGKLQGEAATIATLGLLIIVHGILIGWRDVTRGSGSFFGVPRETTMWVAMIGCVIALIIARLYRDSISGLKLRASRENAIAAAAVGVNIKRERLVSWVISAVLMGLSGALMAHFLGAFSPKNFYFVDTFQYLAMLIVGGMTTVTGAISGAVVITIVTEILRHLESGFSLGFIEVPQVFGTTQIGIALLILFAMFRKADGLTGLKEWEERFIKPKRKILSGASLQAAEPDGILTSKGMTMRFGGLVAVNNVDFKLMPGEIVGLIGPNGSGKTTLLNMLSGVLKPSEGTFKIADTLLDGVPSHKVAEHGIARTFQNIRLFNHLSVFQNVLVAALSTRGGKDAESRAQTALERMGMSKFAEMDAGTLSYGDQRRVEIARALACQPSLLFLDEPAAGMNREETDALMEMLRGLTKDLGIGILLVDHDLKLINQLCDRIAVLNEGTLIAAGTPAEIRKNPAVVEAYLGASTDQNDDPEGNQGR</sequence>
<dbReference type="Gene3D" id="3.40.50.300">
    <property type="entry name" value="P-loop containing nucleotide triphosphate hydrolases"/>
    <property type="match status" value="1"/>
</dbReference>
<dbReference type="CDD" id="cd03219">
    <property type="entry name" value="ABC_Mj1267_LivG_branched"/>
    <property type="match status" value="1"/>
</dbReference>
<keyword evidence="8 10" id="KW-1133">Transmembrane helix</keyword>
<dbReference type="EMBL" id="FOVR01000001">
    <property type="protein sequence ID" value="SFN48283.1"/>
    <property type="molecule type" value="Genomic_DNA"/>
</dbReference>
<evidence type="ECO:0000256" key="3">
    <source>
        <dbReference type="ARBA" id="ARBA00022448"/>
    </source>
</evidence>
<evidence type="ECO:0000256" key="10">
    <source>
        <dbReference type="SAM" id="Phobius"/>
    </source>
</evidence>
<dbReference type="InterPro" id="IPR043428">
    <property type="entry name" value="LivM-like"/>
</dbReference>
<dbReference type="InterPro" id="IPR017871">
    <property type="entry name" value="ABC_transporter-like_CS"/>
</dbReference>
<comment type="subcellular location">
    <subcellularLocation>
        <location evidence="1">Cell membrane</location>
        <topology evidence="1">Multi-pass membrane protein</topology>
    </subcellularLocation>
</comment>
<evidence type="ECO:0000256" key="9">
    <source>
        <dbReference type="ARBA" id="ARBA00023136"/>
    </source>
</evidence>
<keyword evidence="3" id="KW-0813">Transport</keyword>
<keyword evidence="13" id="KW-1185">Reference proteome</keyword>
<dbReference type="InterPro" id="IPR051120">
    <property type="entry name" value="ABC_AA/LPS_Transport"/>
</dbReference>
<dbReference type="Proteomes" id="UP000199236">
    <property type="component" value="Unassembled WGS sequence"/>
</dbReference>
<evidence type="ECO:0000256" key="1">
    <source>
        <dbReference type="ARBA" id="ARBA00004651"/>
    </source>
</evidence>
<evidence type="ECO:0000256" key="4">
    <source>
        <dbReference type="ARBA" id="ARBA00022475"/>
    </source>
</evidence>
<feature type="domain" description="ABC transporter" evidence="11">
    <location>
        <begin position="357"/>
        <end position="589"/>
    </location>
</feature>
<dbReference type="GO" id="GO:1903806">
    <property type="term" value="P:L-isoleucine import across plasma membrane"/>
    <property type="evidence" value="ECO:0007669"/>
    <property type="project" value="TreeGrafter"/>
</dbReference>
<dbReference type="SMART" id="SM00382">
    <property type="entry name" value="AAA"/>
    <property type="match status" value="1"/>
</dbReference>
<proteinExistence type="inferred from homology"/>
<feature type="transmembrane region" description="Helical" evidence="10">
    <location>
        <begin position="37"/>
        <end position="54"/>
    </location>
</feature>
<protein>
    <submittedName>
        <fullName evidence="12">Branched-chain amino acid transport system permease protein</fullName>
    </submittedName>
</protein>
<dbReference type="Pfam" id="PF02653">
    <property type="entry name" value="BPD_transp_2"/>
    <property type="match status" value="1"/>
</dbReference>
<dbReference type="GO" id="GO:0016887">
    <property type="term" value="F:ATP hydrolysis activity"/>
    <property type="evidence" value="ECO:0007669"/>
    <property type="project" value="InterPro"/>
</dbReference>
<dbReference type="GO" id="GO:1903805">
    <property type="term" value="P:L-valine import across plasma membrane"/>
    <property type="evidence" value="ECO:0007669"/>
    <property type="project" value="TreeGrafter"/>
</dbReference>
<feature type="transmembrane region" description="Helical" evidence="10">
    <location>
        <begin position="133"/>
        <end position="152"/>
    </location>
</feature>
<dbReference type="STRING" id="655353.SAMN04488056_10152"/>
<keyword evidence="4" id="KW-1003">Cell membrane</keyword>
<feature type="transmembrane region" description="Helical" evidence="10">
    <location>
        <begin position="256"/>
        <end position="281"/>
    </location>
</feature>
<dbReference type="GO" id="GO:0005524">
    <property type="term" value="F:ATP binding"/>
    <property type="evidence" value="ECO:0007669"/>
    <property type="project" value="UniProtKB-KW"/>
</dbReference>
<dbReference type="PANTHER" id="PTHR45772:SF7">
    <property type="entry name" value="AMINO ACID ABC TRANSPORTER ATP-BINDING PROTEIN"/>
    <property type="match status" value="1"/>
</dbReference>
<dbReference type="InterPro" id="IPR003593">
    <property type="entry name" value="AAA+_ATPase"/>
</dbReference>
<dbReference type="AlphaFoldDB" id="A0A1I4ZE23"/>
<feature type="transmembrane region" description="Helical" evidence="10">
    <location>
        <begin position="9"/>
        <end position="31"/>
    </location>
</feature>
<dbReference type="FunFam" id="3.40.50.300:FF:000421">
    <property type="entry name" value="Branched-chain amino acid ABC transporter ATP-binding protein"/>
    <property type="match status" value="1"/>
</dbReference>
<dbReference type="Pfam" id="PF12399">
    <property type="entry name" value="BCA_ABC_TP_C"/>
    <property type="match status" value="1"/>
</dbReference>
<dbReference type="GO" id="GO:0005886">
    <property type="term" value="C:plasma membrane"/>
    <property type="evidence" value="ECO:0007669"/>
    <property type="project" value="UniProtKB-SubCell"/>
</dbReference>
<evidence type="ECO:0000256" key="2">
    <source>
        <dbReference type="ARBA" id="ARBA00005417"/>
    </source>
</evidence>
<keyword evidence="5 10" id="KW-0812">Transmembrane</keyword>
<name>A0A1I4ZE23_9HYPH</name>
<dbReference type="InterPro" id="IPR001851">
    <property type="entry name" value="ABC_transp_permease"/>
</dbReference>
<reference evidence="12 13" key="1">
    <citation type="submission" date="2016-10" db="EMBL/GenBank/DDBJ databases">
        <authorList>
            <person name="de Groot N.N."/>
        </authorList>
    </citation>
    <scope>NUCLEOTIDE SEQUENCE [LARGE SCALE GENOMIC DNA]</scope>
    <source>
        <strain evidence="12 13">CGMCC 1.9157</strain>
    </source>
</reference>
<evidence type="ECO:0000256" key="6">
    <source>
        <dbReference type="ARBA" id="ARBA00022741"/>
    </source>
</evidence>
<dbReference type="SUPFAM" id="SSF52540">
    <property type="entry name" value="P-loop containing nucleoside triphosphate hydrolases"/>
    <property type="match status" value="1"/>
</dbReference>
<organism evidence="12 13">
    <name type="scientific">Cohaesibacter marisflavi</name>
    <dbReference type="NCBI Taxonomy" id="655353"/>
    <lineage>
        <taxon>Bacteria</taxon>
        <taxon>Pseudomonadati</taxon>
        <taxon>Pseudomonadota</taxon>
        <taxon>Alphaproteobacteria</taxon>
        <taxon>Hyphomicrobiales</taxon>
        <taxon>Cohaesibacteraceae</taxon>
    </lineage>
</organism>